<dbReference type="PANTHER" id="PTHR43736:SF4">
    <property type="entry name" value="SLR1690 PROTEIN"/>
    <property type="match status" value="1"/>
</dbReference>
<dbReference type="InterPro" id="IPR036388">
    <property type="entry name" value="WH-like_DNA-bd_sf"/>
</dbReference>
<dbReference type="InterPro" id="IPR000086">
    <property type="entry name" value="NUDIX_hydrolase_dom"/>
</dbReference>
<evidence type="ECO:0000256" key="1">
    <source>
        <dbReference type="SAM" id="MobiDB-lite"/>
    </source>
</evidence>
<dbReference type="Gene3D" id="1.10.10.10">
    <property type="entry name" value="Winged helix-like DNA-binding domain superfamily/Winged helix DNA-binding domain"/>
    <property type="match status" value="1"/>
</dbReference>
<feature type="compositionally biased region" description="Basic and acidic residues" evidence="1">
    <location>
        <begin position="238"/>
        <end position="254"/>
    </location>
</feature>
<dbReference type="Gene3D" id="3.90.79.10">
    <property type="entry name" value="Nucleoside Triphosphate Pyrophosphohydrolase"/>
    <property type="match status" value="1"/>
</dbReference>
<keyword evidence="4" id="KW-1185">Reference proteome</keyword>
<proteinExistence type="predicted"/>
<name>A0A8J3V4H7_9ACTN</name>
<dbReference type="GO" id="GO:0016787">
    <property type="term" value="F:hydrolase activity"/>
    <property type="evidence" value="ECO:0007669"/>
    <property type="project" value="UniProtKB-KW"/>
</dbReference>
<accession>A0A8J3V4H7</accession>
<reference evidence="3" key="1">
    <citation type="submission" date="2021-01" db="EMBL/GenBank/DDBJ databases">
        <title>Whole genome shotgun sequence of Planotetraspora thailandica NBRC 104271.</title>
        <authorList>
            <person name="Komaki H."/>
            <person name="Tamura T."/>
        </authorList>
    </citation>
    <scope>NUCLEOTIDE SEQUENCE</scope>
    <source>
        <strain evidence="3">NBRC 104271</strain>
    </source>
</reference>
<dbReference type="AlphaFoldDB" id="A0A8J3V4H7"/>
<sequence length="267" mass="29072">MTDDPWVPPVVLLAVDLVILTLRESRLHVLLIERGVDPYKGTLALPGRFLQHSGEGITAAARRELSEETDLDVATLRLEQLGVYGDPGRDPRGRVVSVAYLAIAPRLPEPSAGTDAAAAGWHPSDRVLSGDLALAFDHRRIIADGIERARVKLEHSALATAFCGPTFTITDLQRVYEAVWGIELDPRNFYRKVQKTEGFIVPAGTARKSATGRPARVFRAGPRTVLHPPLVRPAEASSAKEQESEQPPDRDPHRTRSGVSSHPGEVG</sequence>
<dbReference type="Proteomes" id="UP000605992">
    <property type="component" value="Unassembled WGS sequence"/>
</dbReference>
<dbReference type="InterPro" id="IPR054105">
    <property type="entry name" value="WHD_NrtR"/>
</dbReference>
<protein>
    <submittedName>
        <fullName evidence="3">NUDIX hydrolase</fullName>
    </submittedName>
</protein>
<feature type="region of interest" description="Disordered" evidence="1">
    <location>
        <begin position="210"/>
        <end position="267"/>
    </location>
</feature>
<dbReference type="Pfam" id="PF00293">
    <property type="entry name" value="NUDIX"/>
    <property type="match status" value="1"/>
</dbReference>
<evidence type="ECO:0000313" key="3">
    <source>
        <dbReference type="EMBL" id="GII57242.1"/>
    </source>
</evidence>
<gene>
    <name evidence="3" type="ORF">Pth03_56310</name>
</gene>
<comment type="caution">
    <text evidence="3">The sequence shown here is derived from an EMBL/GenBank/DDBJ whole genome shotgun (WGS) entry which is preliminary data.</text>
</comment>
<dbReference type="InterPro" id="IPR015797">
    <property type="entry name" value="NUDIX_hydrolase-like_dom_sf"/>
</dbReference>
<dbReference type="Pfam" id="PF21906">
    <property type="entry name" value="WHD_NrtR"/>
    <property type="match status" value="1"/>
</dbReference>
<dbReference type="SUPFAM" id="SSF46785">
    <property type="entry name" value="Winged helix' DNA-binding domain"/>
    <property type="match status" value="1"/>
</dbReference>
<dbReference type="InterPro" id="IPR036390">
    <property type="entry name" value="WH_DNA-bd_sf"/>
</dbReference>
<keyword evidence="3" id="KW-0378">Hydrolase</keyword>
<evidence type="ECO:0000259" key="2">
    <source>
        <dbReference type="PROSITE" id="PS51462"/>
    </source>
</evidence>
<dbReference type="RefSeq" id="WP_203947377.1">
    <property type="nucleotide sequence ID" value="NZ_BOOR01000048.1"/>
</dbReference>
<feature type="domain" description="Nudix hydrolase" evidence="2">
    <location>
        <begin position="5"/>
        <end position="148"/>
    </location>
</feature>
<dbReference type="CDD" id="cd18873">
    <property type="entry name" value="NUDIX_NadM_like"/>
    <property type="match status" value="1"/>
</dbReference>
<dbReference type="EMBL" id="BOOR01000048">
    <property type="protein sequence ID" value="GII57242.1"/>
    <property type="molecule type" value="Genomic_DNA"/>
</dbReference>
<dbReference type="PANTHER" id="PTHR43736">
    <property type="entry name" value="ADP-RIBOSE PYROPHOSPHATASE"/>
    <property type="match status" value="1"/>
</dbReference>
<evidence type="ECO:0000313" key="4">
    <source>
        <dbReference type="Proteomes" id="UP000605992"/>
    </source>
</evidence>
<organism evidence="3 4">
    <name type="scientific">Planotetraspora thailandica</name>
    <dbReference type="NCBI Taxonomy" id="487172"/>
    <lineage>
        <taxon>Bacteria</taxon>
        <taxon>Bacillati</taxon>
        <taxon>Actinomycetota</taxon>
        <taxon>Actinomycetes</taxon>
        <taxon>Streptosporangiales</taxon>
        <taxon>Streptosporangiaceae</taxon>
        <taxon>Planotetraspora</taxon>
    </lineage>
</organism>
<dbReference type="SUPFAM" id="SSF55811">
    <property type="entry name" value="Nudix"/>
    <property type="match status" value="1"/>
</dbReference>
<dbReference type="PROSITE" id="PS51462">
    <property type="entry name" value="NUDIX"/>
    <property type="match status" value="1"/>
</dbReference>